<protein>
    <submittedName>
        <fullName evidence="1">Uncharacterized protein</fullName>
    </submittedName>
</protein>
<evidence type="ECO:0000313" key="2">
    <source>
        <dbReference type="Proteomes" id="UP000569732"/>
    </source>
</evidence>
<dbReference type="AlphaFoldDB" id="A0A853I8A8"/>
<proteinExistence type="predicted"/>
<accession>A0A853I8A8</accession>
<keyword evidence="2" id="KW-1185">Reference proteome</keyword>
<dbReference type="EMBL" id="JACCKB010000286">
    <property type="protein sequence ID" value="NYZ70130.1"/>
    <property type="molecule type" value="Genomic_DNA"/>
</dbReference>
<organism evidence="1 2">
    <name type="scientific">Spartinivicinus marinus</name>
    <dbReference type="NCBI Taxonomy" id="2994442"/>
    <lineage>
        <taxon>Bacteria</taxon>
        <taxon>Pseudomonadati</taxon>
        <taxon>Pseudomonadota</taxon>
        <taxon>Gammaproteobacteria</taxon>
        <taxon>Oceanospirillales</taxon>
        <taxon>Zooshikellaceae</taxon>
        <taxon>Spartinivicinus</taxon>
    </lineage>
</organism>
<sequence length="45" mass="5226">MKKAIETVINYFLAREEDKTIFTYTLPNGRKAYLTCILVVDEKAD</sequence>
<name>A0A853I8A8_9GAMM</name>
<gene>
    <name evidence="1" type="ORF">H0A36_29385</name>
</gene>
<comment type="caution">
    <text evidence="1">The sequence shown here is derived from an EMBL/GenBank/DDBJ whole genome shotgun (WGS) entry which is preliminary data.</text>
</comment>
<reference evidence="1 2" key="1">
    <citation type="submission" date="2020-07" db="EMBL/GenBank/DDBJ databases">
        <title>Endozoicomonas sp. nov., isolated from sediment.</title>
        <authorList>
            <person name="Gu T."/>
        </authorList>
    </citation>
    <scope>NUCLEOTIDE SEQUENCE [LARGE SCALE GENOMIC DNA]</scope>
    <source>
        <strain evidence="1 2">SM1973</strain>
    </source>
</reference>
<dbReference type="Proteomes" id="UP000569732">
    <property type="component" value="Unassembled WGS sequence"/>
</dbReference>
<dbReference type="RefSeq" id="WP_180572059.1">
    <property type="nucleotide sequence ID" value="NZ_JACCKB010000286.1"/>
</dbReference>
<evidence type="ECO:0000313" key="1">
    <source>
        <dbReference type="EMBL" id="NYZ70130.1"/>
    </source>
</evidence>